<feature type="compositionally biased region" description="Polar residues" evidence="1">
    <location>
        <begin position="185"/>
        <end position="203"/>
    </location>
</feature>
<comment type="caution">
    <text evidence="2">The sequence shown here is derived from an EMBL/GenBank/DDBJ whole genome shotgun (WGS) entry which is preliminary data.</text>
</comment>
<sequence>MNYGTDNNPELISKRFQRRSVSLKSYRDAESGVLHLDKWKFLPKEPREGSSRILVQPQREDELHSSNRRTSPPPRTPLIITKGSGNDTPRKMRLLAPAPSFEYSRRPETPPSDDRYDPFRGRDAPALPHILPSSLTGDRTSYDGESPREYNSTLFQFDVQDLTDVPPELNSRDVGAVVHKRPSEPLSQSMFTTKSMKPQNTPYTPYVYKSKYKT</sequence>
<protein>
    <submittedName>
        <fullName evidence="2">Uncharacterized protein</fullName>
    </submittedName>
</protein>
<organism evidence="2 3">
    <name type="scientific">Planoprotostelium fungivorum</name>
    <dbReference type="NCBI Taxonomy" id="1890364"/>
    <lineage>
        <taxon>Eukaryota</taxon>
        <taxon>Amoebozoa</taxon>
        <taxon>Evosea</taxon>
        <taxon>Variosea</taxon>
        <taxon>Cavosteliida</taxon>
        <taxon>Cavosteliaceae</taxon>
        <taxon>Planoprotostelium</taxon>
    </lineage>
</organism>
<name>A0A2P6NRP3_9EUKA</name>
<dbReference type="Proteomes" id="UP000241769">
    <property type="component" value="Unassembled WGS sequence"/>
</dbReference>
<feature type="compositionally biased region" description="Basic and acidic residues" evidence="1">
    <location>
        <begin position="103"/>
        <end position="123"/>
    </location>
</feature>
<feature type="region of interest" description="Disordered" evidence="1">
    <location>
        <begin position="46"/>
        <end position="147"/>
    </location>
</feature>
<dbReference type="InParanoid" id="A0A2P6NRP3"/>
<evidence type="ECO:0000313" key="2">
    <source>
        <dbReference type="EMBL" id="PRP86634.1"/>
    </source>
</evidence>
<reference evidence="2 3" key="1">
    <citation type="journal article" date="2018" name="Genome Biol. Evol.">
        <title>Multiple Roots of Fruiting Body Formation in Amoebozoa.</title>
        <authorList>
            <person name="Hillmann F."/>
            <person name="Forbes G."/>
            <person name="Novohradska S."/>
            <person name="Ferling I."/>
            <person name="Riege K."/>
            <person name="Groth M."/>
            <person name="Westermann M."/>
            <person name="Marz M."/>
            <person name="Spaller T."/>
            <person name="Winckler T."/>
            <person name="Schaap P."/>
            <person name="Glockner G."/>
        </authorList>
    </citation>
    <scope>NUCLEOTIDE SEQUENCE [LARGE SCALE GENOMIC DNA]</scope>
    <source>
        <strain evidence="2 3">Jena</strain>
    </source>
</reference>
<evidence type="ECO:0000256" key="1">
    <source>
        <dbReference type="SAM" id="MobiDB-lite"/>
    </source>
</evidence>
<feature type="region of interest" description="Disordered" evidence="1">
    <location>
        <begin position="166"/>
        <end position="214"/>
    </location>
</feature>
<proteinExistence type="predicted"/>
<gene>
    <name evidence="2" type="ORF">PROFUN_05113</name>
</gene>
<accession>A0A2P6NRP3</accession>
<evidence type="ECO:0000313" key="3">
    <source>
        <dbReference type="Proteomes" id="UP000241769"/>
    </source>
</evidence>
<dbReference type="EMBL" id="MDYQ01000028">
    <property type="protein sequence ID" value="PRP86634.1"/>
    <property type="molecule type" value="Genomic_DNA"/>
</dbReference>
<keyword evidence="3" id="KW-1185">Reference proteome</keyword>
<dbReference type="AlphaFoldDB" id="A0A2P6NRP3"/>